<feature type="signal peptide" evidence="1">
    <location>
        <begin position="1"/>
        <end position="26"/>
    </location>
</feature>
<reference evidence="2 3" key="1">
    <citation type="submission" date="2023-07" db="EMBL/GenBank/DDBJ databases">
        <title>Sequencing the genomes of 1000 actinobacteria strains.</title>
        <authorList>
            <person name="Klenk H.-P."/>
        </authorList>
    </citation>
    <scope>NUCLEOTIDE SEQUENCE [LARGE SCALE GENOMIC DNA]</scope>
    <source>
        <strain evidence="2 3">DSM 45554</strain>
    </source>
</reference>
<evidence type="ECO:0000313" key="3">
    <source>
        <dbReference type="Proteomes" id="UP001183585"/>
    </source>
</evidence>
<sequence length="445" mass="47519">MIRSRARWATAGLAVTALTGLSACSAADAPTTATGGGAEAAGPVTIEVWGWNAETGKQIVEAFNEAQDDVTVEYVLQASNTATQTNFQNAMEAGSGVPCLVQGFAPLTTMVVNGWAQDITEQVEGSADLYNEGSLAAAQVDGRYYGLPSGSDGQFFIVNQKTFDTYDVEVPATWDEFVETGRELKKHGVDITNMAGEDPSGLMALAQQAGAEWFRIDGDQWVVSFTDDATLAAADVYQPLIDEDLVSNQTYMDRPALYEYFDSGKMASTTTQWWSLTGLQTGLVDSAGDWSAHPIPQFSDAAEPVTPGRTLPSFVPAGCENPEAAVAYSNWLTTPEAIESGRNAETGAVSFPTQIPDPSDYVDEVVPEGLFVDDKAAGEEIIAAQENVIGKFELGPNYDAWFPELQDQWGKAVAGEITLEEALTAVQEFVASDLDSKGISYTVAE</sequence>
<dbReference type="InterPro" id="IPR006059">
    <property type="entry name" value="SBP"/>
</dbReference>
<evidence type="ECO:0000256" key="1">
    <source>
        <dbReference type="SAM" id="SignalP"/>
    </source>
</evidence>
<dbReference type="PANTHER" id="PTHR43649:SF12">
    <property type="entry name" value="DIACETYLCHITOBIOSE BINDING PROTEIN DASA"/>
    <property type="match status" value="1"/>
</dbReference>
<dbReference type="SUPFAM" id="SSF53850">
    <property type="entry name" value="Periplasmic binding protein-like II"/>
    <property type="match status" value="1"/>
</dbReference>
<comment type="caution">
    <text evidence="2">The sequence shown here is derived from an EMBL/GenBank/DDBJ whole genome shotgun (WGS) entry which is preliminary data.</text>
</comment>
<keyword evidence="2" id="KW-0762">Sugar transport</keyword>
<dbReference type="InterPro" id="IPR050490">
    <property type="entry name" value="Bact_solute-bd_prot1"/>
</dbReference>
<dbReference type="Pfam" id="PF01547">
    <property type="entry name" value="SBP_bac_1"/>
    <property type="match status" value="1"/>
</dbReference>
<gene>
    <name evidence="2" type="ORF">J2S48_004834</name>
</gene>
<dbReference type="Proteomes" id="UP001183585">
    <property type="component" value="Unassembled WGS sequence"/>
</dbReference>
<dbReference type="EMBL" id="JAVDYE010000001">
    <property type="protein sequence ID" value="MDR7385319.1"/>
    <property type="molecule type" value="Genomic_DNA"/>
</dbReference>
<evidence type="ECO:0000313" key="2">
    <source>
        <dbReference type="EMBL" id="MDR7385319.1"/>
    </source>
</evidence>
<dbReference type="Gene3D" id="3.40.190.10">
    <property type="entry name" value="Periplasmic binding protein-like II"/>
    <property type="match status" value="1"/>
</dbReference>
<dbReference type="RefSeq" id="WP_274995239.1">
    <property type="nucleotide sequence ID" value="NZ_JAJQQP010000009.1"/>
</dbReference>
<dbReference type="PANTHER" id="PTHR43649">
    <property type="entry name" value="ARABINOSE-BINDING PROTEIN-RELATED"/>
    <property type="match status" value="1"/>
</dbReference>
<organism evidence="2 3">
    <name type="scientific">Promicromonospora iranensis</name>
    <dbReference type="NCBI Taxonomy" id="1105144"/>
    <lineage>
        <taxon>Bacteria</taxon>
        <taxon>Bacillati</taxon>
        <taxon>Actinomycetota</taxon>
        <taxon>Actinomycetes</taxon>
        <taxon>Micrococcales</taxon>
        <taxon>Promicromonosporaceae</taxon>
        <taxon>Promicromonospora</taxon>
    </lineage>
</organism>
<keyword evidence="2" id="KW-0813">Transport</keyword>
<keyword evidence="3" id="KW-1185">Reference proteome</keyword>
<keyword evidence="1" id="KW-0732">Signal</keyword>
<proteinExistence type="predicted"/>
<accession>A0ABU2CVF0</accession>
<name>A0ABU2CVF0_9MICO</name>
<protein>
    <submittedName>
        <fullName evidence="2">Multiple sugar transport system substrate-binding protein</fullName>
    </submittedName>
</protein>
<dbReference type="PROSITE" id="PS51257">
    <property type="entry name" value="PROKAR_LIPOPROTEIN"/>
    <property type="match status" value="1"/>
</dbReference>
<feature type="chain" id="PRO_5047297464" evidence="1">
    <location>
        <begin position="27"/>
        <end position="445"/>
    </location>
</feature>